<keyword evidence="2" id="KW-1185">Reference proteome</keyword>
<evidence type="ECO:0000313" key="2">
    <source>
        <dbReference type="Proteomes" id="UP000800097"/>
    </source>
</evidence>
<accession>A0A6A6JMK6</accession>
<evidence type="ECO:0000313" key="1">
    <source>
        <dbReference type="EMBL" id="KAF2276886.1"/>
    </source>
</evidence>
<dbReference type="AlphaFoldDB" id="A0A6A6JMK6"/>
<name>A0A6A6JMK6_WESOR</name>
<protein>
    <submittedName>
        <fullName evidence="1">Uncharacterized protein</fullName>
    </submittedName>
</protein>
<reference evidence="1" key="1">
    <citation type="journal article" date="2020" name="Stud. Mycol.">
        <title>101 Dothideomycetes genomes: a test case for predicting lifestyles and emergence of pathogens.</title>
        <authorList>
            <person name="Haridas S."/>
            <person name="Albert R."/>
            <person name="Binder M."/>
            <person name="Bloem J."/>
            <person name="Labutti K."/>
            <person name="Salamov A."/>
            <person name="Andreopoulos B."/>
            <person name="Baker S."/>
            <person name="Barry K."/>
            <person name="Bills G."/>
            <person name="Bluhm B."/>
            <person name="Cannon C."/>
            <person name="Castanera R."/>
            <person name="Culley D."/>
            <person name="Daum C."/>
            <person name="Ezra D."/>
            <person name="Gonzalez J."/>
            <person name="Henrissat B."/>
            <person name="Kuo A."/>
            <person name="Liang C."/>
            <person name="Lipzen A."/>
            <person name="Lutzoni F."/>
            <person name="Magnuson J."/>
            <person name="Mondo S."/>
            <person name="Nolan M."/>
            <person name="Ohm R."/>
            <person name="Pangilinan J."/>
            <person name="Park H.-J."/>
            <person name="Ramirez L."/>
            <person name="Alfaro M."/>
            <person name="Sun H."/>
            <person name="Tritt A."/>
            <person name="Yoshinaga Y."/>
            <person name="Zwiers L.-H."/>
            <person name="Turgeon B."/>
            <person name="Goodwin S."/>
            <person name="Spatafora J."/>
            <person name="Crous P."/>
            <person name="Grigoriev I."/>
        </authorList>
    </citation>
    <scope>NUCLEOTIDE SEQUENCE</scope>
    <source>
        <strain evidence="1">CBS 379.55</strain>
    </source>
</reference>
<sequence>MVLLNNDFNVAKEKIWQGHKLLTKPTLDGNGKMMENEENSKTLDWLFINKYYNDKKVEKWLDNRGMCKAIYQFDTLMALVQYHNDPYIQEVMRAQVRRVGEAFDYVEDDIIPTQQSGYTKRNIKKEWIDWMKETHKNRLESLNEALEYAVKIFEKKSTVITKIKRWDFSGLFRREVKDPNCGFEPDDAVMEKRVKLLLEAYKKLPKVDTELKLD</sequence>
<dbReference type="Proteomes" id="UP000800097">
    <property type="component" value="Unassembled WGS sequence"/>
</dbReference>
<dbReference type="EMBL" id="ML986492">
    <property type="protein sequence ID" value="KAF2276886.1"/>
    <property type="molecule type" value="Genomic_DNA"/>
</dbReference>
<dbReference type="GeneID" id="54554065"/>
<proteinExistence type="predicted"/>
<dbReference type="OrthoDB" id="3797255at2759"/>
<organism evidence="1 2">
    <name type="scientific">Westerdykella ornata</name>
    <dbReference type="NCBI Taxonomy" id="318751"/>
    <lineage>
        <taxon>Eukaryota</taxon>
        <taxon>Fungi</taxon>
        <taxon>Dikarya</taxon>
        <taxon>Ascomycota</taxon>
        <taxon>Pezizomycotina</taxon>
        <taxon>Dothideomycetes</taxon>
        <taxon>Pleosporomycetidae</taxon>
        <taxon>Pleosporales</taxon>
        <taxon>Sporormiaceae</taxon>
        <taxon>Westerdykella</taxon>
    </lineage>
</organism>
<dbReference type="RefSeq" id="XP_033654425.1">
    <property type="nucleotide sequence ID" value="XM_033800890.1"/>
</dbReference>
<gene>
    <name evidence="1" type="ORF">EI97DRAFT_458210</name>
</gene>